<dbReference type="Pfam" id="PF02452">
    <property type="entry name" value="PemK_toxin"/>
    <property type="match status" value="1"/>
</dbReference>
<keyword evidence="4" id="KW-1185">Reference proteome</keyword>
<dbReference type="AlphaFoldDB" id="A0A0L6VYG7"/>
<name>A0A0L6VYG7_9FIRM</name>
<accession>A0A0L6VYG7</accession>
<evidence type="ECO:0000313" key="3">
    <source>
        <dbReference type="EMBL" id="KNZ68372.1"/>
    </source>
</evidence>
<comment type="caution">
    <text evidence="3">The sequence shown here is derived from an EMBL/GenBank/DDBJ whole genome shotgun (WGS) entry which is preliminary data.</text>
</comment>
<dbReference type="RefSeq" id="WP_052219010.1">
    <property type="nucleotide sequence ID" value="NZ_LGTE01000033.1"/>
</dbReference>
<dbReference type="GO" id="GO:0016075">
    <property type="term" value="P:rRNA catabolic process"/>
    <property type="evidence" value="ECO:0007669"/>
    <property type="project" value="TreeGrafter"/>
</dbReference>
<dbReference type="InterPro" id="IPR011067">
    <property type="entry name" value="Plasmid_toxin/cell-grow_inhib"/>
</dbReference>
<dbReference type="PANTHER" id="PTHR33988">
    <property type="entry name" value="ENDORIBONUCLEASE MAZF-RELATED"/>
    <property type="match status" value="1"/>
</dbReference>
<evidence type="ECO:0000256" key="2">
    <source>
        <dbReference type="ARBA" id="ARBA00022649"/>
    </source>
</evidence>
<organism evidence="3 4">
    <name type="scientific">Thermincola ferriacetica</name>
    <dbReference type="NCBI Taxonomy" id="281456"/>
    <lineage>
        <taxon>Bacteria</taxon>
        <taxon>Bacillati</taxon>
        <taxon>Bacillota</taxon>
        <taxon>Clostridia</taxon>
        <taxon>Eubacteriales</taxon>
        <taxon>Thermincolaceae</taxon>
        <taxon>Thermincola</taxon>
    </lineage>
</organism>
<dbReference type="GO" id="GO:0004521">
    <property type="term" value="F:RNA endonuclease activity"/>
    <property type="evidence" value="ECO:0007669"/>
    <property type="project" value="TreeGrafter"/>
</dbReference>
<comment type="similarity">
    <text evidence="1">Belongs to the PemK/MazF family.</text>
</comment>
<dbReference type="Gene3D" id="2.30.30.110">
    <property type="match status" value="1"/>
</dbReference>
<dbReference type="InterPro" id="IPR003477">
    <property type="entry name" value="PemK-like"/>
</dbReference>
<sequence>MTTYTPAQGDIIWLNFTPQSGHEQMGKKPALVISNDFFNKQTGLTIVCPITSTKRNYPLHVKTEGCKKISGYIMVEQVKAVDYTSRKARFIEKAPAEVLAEVLARHSACF</sequence>
<evidence type="ECO:0000313" key="4">
    <source>
        <dbReference type="Proteomes" id="UP000037175"/>
    </source>
</evidence>
<dbReference type="GO" id="GO:0003677">
    <property type="term" value="F:DNA binding"/>
    <property type="evidence" value="ECO:0007669"/>
    <property type="project" value="InterPro"/>
</dbReference>
<proteinExistence type="inferred from homology"/>
<dbReference type="GO" id="GO:0006402">
    <property type="term" value="P:mRNA catabolic process"/>
    <property type="evidence" value="ECO:0007669"/>
    <property type="project" value="TreeGrafter"/>
</dbReference>
<protein>
    <submittedName>
        <fullName evidence="3">Transcriptional modulator of MazE/toxin MazF</fullName>
    </submittedName>
</protein>
<evidence type="ECO:0000256" key="1">
    <source>
        <dbReference type="ARBA" id="ARBA00007521"/>
    </source>
</evidence>
<dbReference type="Proteomes" id="UP000037175">
    <property type="component" value="Unassembled WGS sequence"/>
</dbReference>
<keyword evidence="2" id="KW-1277">Toxin-antitoxin system</keyword>
<dbReference type="PATRIC" id="fig|281456.6.peg.3210"/>
<dbReference type="SUPFAM" id="SSF50118">
    <property type="entry name" value="Cell growth inhibitor/plasmid maintenance toxic component"/>
    <property type="match status" value="1"/>
</dbReference>
<dbReference type="EMBL" id="LGTE01000033">
    <property type="protein sequence ID" value="KNZ68372.1"/>
    <property type="molecule type" value="Genomic_DNA"/>
</dbReference>
<dbReference type="PANTHER" id="PTHR33988:SF3">
    <property type="entry name" value="ENDORIBONUCLEASE TOXIN CHPB-RELATED"/>
    <property type="match status" value="1"/>
</dbReference>
<gene>
    <name evidence="3" type="ORF">Tfer_3065</name>
</gene>
<reference evidence="4" key="1">
    <citation type="submission" date="2015-07" db="EMBL/GenBank/DDBJ databases">
        <title>Complete Genome of Thermincola ferriacetica strain Z-0001T.</title>
        <authorList>
            <person name="Lusk B."/>
            <person name="Badalamenti J.P."/>
            <person name="Parameswaran P."/>
            <person name="Bond D.R."/>
            <person name="Torres C.I."/>
        </authorList>
    </citation>
    <scope>NUCLEOTIDE SEQUENCE [LARGE SCALE GENOMIC DNA]</scope>
    <source>
        <strain evidence="4">Z-0001</strain>
    </source>
</reference>